<evidence type="ECO:0000256" key="1">
    <source>
        <dbReference type="SAM" id="MobiDB-lite"/>
    </source>
</evidence>
<dbReference type="Proteomes" id="UP001319060">
    <property type="component" value="Unassembled WGS sequence"/>
</dbReference>
<evidence type="ECO:0000313" key="4">
    <source>
        <dbReference type="EMBL" id="MBN3545515.1"/>
    </source>
</evidence>
<sequence length="561" mass="63794">MSRVYKHFIPVILLFFLASGFMTPLQAQAATNGGGYWLPYDKDKIEKATELMKQGKSIGEFGIKQDQLQKKEGFQTLEELRRQAQQSKATYKVDMRPPLKTTQGWVPPEFDYDHILTSEECQQGPGSGSESGFIKNRYSFCWSHVATYEIPVKCYLGVCFYEGVQFQFTEIGYGSNQSRKMRVFYTIEDILVTDPSLNGAKLEVNIVCEAKLNPGDCKPDPDTPPTERTIAQWKNTNFGTEIFLSDAPPATDSNPDRLGYMDFWPELTIKHAPRKFTKTIDGIKQTVRFDSASYMFAFPDQHFWQGAVFNKATPIFNVPITKPEFSMLSEAGQHWKSAMDNPEQTKPQMIGKQIPGAVGDAPLKRMYTKRHPEEYAQNRAKTRSACNREFKDDDRTGKQCDEYPFASTWQGSSTNGSDNFSIRLISEESNSASGNWLGTWYAYDRILDYDPFHVEVEAPEKIATIRSEGEPQEGQDNRSSDNFSIKNIPSYATKLQWKIIDGPTDARFDIMHDDSFGIDETIFYDLHDGSVTEIETSDEFYIARPKNTDGESFTVEVYAIP</sequence>
<feature type="signal peptide" evidence="2">
    <location>
        <begin position="1"/>
        <end position="29"/>
    </location>
</feature>
<keyword evidence="2" id="KW-0732">Signal</keyword>
<gene>
    <name evidence="4" type="ORF">JYA64_09435</name>
</gene>
<evidence type="ECO:0000259" key="3">
    <source>
        <dbReference type="Pfam" id="PF14040"/>
    </source>
</evidence>
<organism evidence="4 5">
    <name type="scientific">Fictibacillus barbaricus</name>
    <dbReference type="NCBI Taxonomy" id="182136"/>
    <lineage>
        <taxon>Bacteria</taxon>
        <taxon>Bacillati</taxon>
        <taxon>Bacillota</taxon>
        <taxon>Bacilli</taxon>
        <taxon>Bacillales</taxon>
        <taxon>Fictibacillaceae</taxon>
        <taxon>Fictibacillus</taxon>
    </lineage>
</organism>
<dbReference type="Pfam" id="PF14040">
    <property type="entry name" value="DNase_NucA_NucB"/>
    <property type="match status" value="1"/>
</dbReference>
<protein>
    <recommendedName>
        <fullName evidence="3">Deoxyribonuclease NucA/NucB domain-containing protein</fullName>
    </recommendedName>
</protein>
<keyword evidence="5" id="KW-1185">Reference proteome</keyword>
<name>A0ABS2ZBD7_9BACL</name>
<reference evidence="4 5" key="1">
    <citation type="submission" date="2021-01" db="EMBL/GenBank/DDBJ databases">
        <title>Genome Sequencing of Type Strains.</title>
        <authorList>
            <person name="Lemaire J.F."/>
            <person name="Inderbitzin P."/>
            <person name="Collins S.B."/>
            <person name="Wespe N."/>
            <person name="Knight-Connoni V."/>
        </authorList>
    </citation>
    <scope>NUCLEOTIDE SEQUENCE [LARGE SCALE GENOMIC DNA]</scope>
    <source>
        <strain evidence="4 5">DSM 14730</strain>
    </source>
</reference>
<evidence type="ECO:0000313" key="5">
    <source>
        <dbReference type="Proteomes" id="UP001319060"/>
    </source>
</evidence>
<feature type="region of interest" description="Disordered" evidence="1">
    <location>
        <begin position="464"/>
        <end position="485"/>
    </location>
</feature>
<comment type="caution">
    <text evidence="4">The sequence shown here is derived from an EMBL/GenBank/DDBJ whole genome shotgun (WGS) entry which is preliminary data.</text>
</comment>
<accession>A0ABS2ZBD7</accession>
<dbReference type="EMBL" id="JAFHKS010000043">
    <property type="protein sequence ID" value="MBN3545515.1"/>
    <property type="molecule type" value="Genomic_DNA"/>
</dbReference>
<dbReference type="InterPro" id="IPR029476">
    <property type="entry name" value="DNase_NucA_NucB"/>
</dbReference>
<feature type="domain" description="Deoxyribonuclease NucA/NucB" evidence="3">
    <location>
        <begin position="365"/>
        <end position="454"/>
    </location>
</feature>
<evidence type="ECO:0000256" key="2">
    <source>
        <dbReference type="SAM" id="SignalP"/>
    </source>
</evidence>
<feature type="chain" id="PRO_5045166688" description="Deoxyribonuclease NucA/NucB domain-containing protein" evidence="2">
    <location>
        <begin position="30"/>
        <end position="561"/>
    </location>
</feature>
<proteinExistence type="predicted"/>
<dbReference type="RefSeq" id="WP_188402392.1">
    <property type="nucleotide sequence ID" value="NZ_BMCE01000002.1"/>
</dbReference>